<evidence type="ECO:0000256" key="1">
    <source>
        <dbReference type="ARBA" id="ARBA00022705"/>
    </source>
</evidence>
<proteinExistence type="predicted"/>
<keyword evidence="3 5" id="KW-0802">TPR repeat</keyword>
<evidence type="ECO:0000313" key="8">
    <source>
        <dbReference type="Proteomes" id="UP001254832"/>
    </source>
</evidence>
<reference evidence="7" key="1">
    <citation type="submission" date="2023-07" db="EMBL/GenBank/DDBJ databases">
        <title>Sorghum-associated microbial communities from plants grown in Nebraska, USA.</title>
        <authorList>
            <person name="Schachtman D."/>
        </authorList>
    </citation>
    <scope>NUCLEOTIDE SEQUENCE</scope>
    <source>
        <strain evidence="7">BE80</strain>
    </source>
</reference>
<dbReference type="PROSITE" id="PS50076">
    <property type="entry name" value="DNAJ_2"/>
    <property type="match status" value="1"/>
</dbReference>
<organism evidence="7 8">
    <name type="scientific">Paenibacillus amylolyticus</name>
    <dbReference type="NCBI Taxonomy" id="1451"/>
    <lineage>
        <taxon>Bacteria</taxon>
        <taxon>Bacillati</taxon>
        <taxon>Bacillota</taxon>
        <taxon>Bacilli</taxon>
        <taxon>Bacillales</taxon>
        <taxon>Paenibacillaceae</taxon>
        <taxon>Paenibacillus</taxon>
    </lineage>
</organism>
<feature type="repeat" description="TPR" evidence="5">
    <location>
        <begin position="566"/>
        <end position="599"/>
    </location>
</feature>
<sequence length="871" mass="101502">MDYWGILGIEPTEDLSAIRKAYTSQLKHNHPEDNPEGFKKLRAAYEQARKMASTGMIASTTDTQLENDRTDYADHITEVGADPSQDIHIEDLPIGTLKQEDPVVEAVKHFIDRMIKLYDNFDSRIRYDLWLQLVEDERFWSIQVREILHTELLMVLSERNWLPISVWRLLDETFEWTDNEFQLKERFSSSFLSHVHYQCHSPYDLQLEHLQQAVAEGLPIDEYVYLREYARRALIHQDLNIAHEMLGRAYELYEQDPVLLRLIGRYSINVEDWETALHMYSRLAVISPDDPQILGHLADMLLKTGHTEEALSINMQLSEAAEPVIYSPALSSAAQCLALLGRNREVIDLYQAALERFPADLELRTRLWQVRNEYELVRIASLEAELQGTRFPVTEQIEELIELYLLRKRSDKVLSMFAGFDPKVQLSSNAWFSVAQIAYEVDLNLALTYLNQAIEIANAQAVVHTEALYLRTKVNYDLDHYEHMIPDGLILKEHMPEVPEVYYYLGEAYRMLDQNEQSVDHYLQARSLNGHTGYNYGLAFSYYSLEQYEEAVTCFETYMQEGNKSASLHYYLGISYMNIDRLEEAIACFQACLKMEDMPSALYYLFKTYQRQSQIDLTLSTIELYLNSGDTSYKEEALGLAADLYFARKNWSVAHDFYLALHHELLDASMLPKMIAICLLAERKFEEAAVWIRKIQNKEPQNPWALLQMVRILAEQKRWEELDTAIVHYYKTVEPTKIDGYSYFYGGLHLYEARKYDVARKMLTRAYEFGLRGDTCSLLSLTYMHLGQGEQALAYAREAVADRPHHADYIARLQDIEERLSQRGAWFNKLKFNLFQGGLKQTESLQFPDLLNDEELRPYYNVEVFNDAFFA</sequence>
<dbReference type="EMBL" id="JAVDTR010000002">
    <property type="protein sequence ID" value="MDR6722564.1"/>
    <property type="molecule type" value="Genomic_DNA"/>
</dbReference>
<evidence type="ECO:0000256" key="4">
    <source>
        <dbReference type="ARBA" id="ARBA00023016"/>
    </source>
</evidence>
<evidence type="ECO:0000256" key="5">
    <source>
        <dbReference type="PROSITE-ProRule" id="PRU00339"/>
    </source>
</evidence>
<dbReference type="PANTHER" id="PTHR44943">
    <property type="entry name" value="CELLULOSE SYNTHASE OPERON PROTEIN C"/>
    <property type="match status" value="1"/>
</dbReference>
<comment type="caution">
    <text evidence="7">The sequence shown here is derived from an EMBL/GenBank/DDBJ whole genome shotgun (WGS) entry which is preliminary data.</text>
</comment>
<dbReference type="PROSITE" id="PS50005">
    <property type="entry name" value="TPR"/>
    <property type="match status" value="2"/>
</dbReference>
<dbReference type="InterPro" id="IPR019734">
    <property type="entry name" value="TPR_rpt"/>
</dbReference>
<accession>A0AAP5H1T8</accession>
<keyword evidence="2" id="KW-0677">Repeat</keyword>
<dbReference type="Pfam" id="PF13432">
    <property type="entry name" value="TPR_16"/>
    <property type="match status" value="1"/>
</dbReference>
<feature type="domain" description="J" evidence="6">
    <location>
        <begin position="2"/>
        <end position="71"/>
    </location>
</feature>
<dbReference type="InterPro" id="IPR051685">
    <property type="entry name" value="Ycf3/AcsC/BcsC/TPR_MFPF"/>
</dbReference>
<dbReference type="InterPro" id="IPR001623">
    <property type="entry name" value="DnaJ_domain"/>
</dbReference>
<dbReference type="InterPro" id="IPR036869">
    <property type="entry name" value="J_dom_sf"/>
</dbReference>
<dbReference type="PANTHER" id="PTHR44943:SF4">
    <property type="entry name" value="TPR REPEAT-CONTAINING PROTEIN MJ0798"/>
    <property type="match status" value="1"/>
</dbReference>
<name>A0AAP5H1T8_PAEAM</name>
<dbReference type="RefSeq" id="WP_310136959.1">
    <property type="nucleotide sequence ID" value="NZ_JAVDTR010000002.1"/>
</dbReference>
<gene>
    <name evidence="7" type="ORF">J2W91_001012</name>
</gene>
<dbReference type="Gene3D" id="1.10.287.110">
    <property type="entry name" value="DnaJ domain"/>
    <property type="match status" value="1"/>
</dbReference>
<evidence type="ECO:0000259" key="6">
    <source>
        <dbReference type="PROSITE" id="PS50076"/>
    </source>
</evidence>
<protein>
    <submittedName>
        <fullName evidence="7">Tetratricopeptide (TPR) repeat protein</fullName>
    </submittedName>
</protein>
<dbReference type="SUPFAM" id="SSF48452">
    <property type="entry name" value="TPR-like"/>
    <property type="match status" value="4"/>
</dbReference>
<dbReference type="SMART" id="SM00028">
    <property type="entry name" value="TPR"/>
    <property type="match status" value="7"/>
</dbReference>
<dbReference type="Gene3D" id="1.25.40.10">
    <property type="entry name" value="Tetratricopeptide repeat domain"/>
    <property type="match status" value="4"/>
</dbReference>
<evidence type="ECO:0000256" key="2">
    <source>
        <dbReference type="ARBA" id="ARBA00022737"/>
    </source>
</evidence>
<dbReference type="SMART" id="SM00271">
    <property type="entry name" value="DnaJ"/>
    <property type="match status" value="1"/>
</dbReference>
<dbReference type="InterPro" id="IPR011990">
    <property type="entry name" value="TPR-like_helical_dom_sf"/>
</dbReference>
<dbReference type="GO" id="GO:0006260">
    <property type="term" value="P:DNA replication"/>
    <property type="evidence" value="ECO:0007669"/>
    <property type="project" value="UniProtKB-KW"/>
</dbReference>
<evidence type="ECO:0000256" key="3">
    <source>
        <dbReference type="ARBA" id="ARBA00022803"/>
    </source>
</evidence>
<dbReference type="SUPFAM" id="SSF46565">
    <property type="entry name" value="Chaperone J-domain"/>
    <property type="match status" value="1"/>
</dbReference>
<feature type="repeat" description="TPR" evidence="5">
    <location>
        <begin position="499"/>
        <end position="532"/>
    </location>
</feature>
<dbReference type="Proteomes" id="UP001254832">
    <property type="component" value="Unassembled WGS sequence"/>
</dbReference>
<keyword evidence="1" id="KW-0235">DNA replication</keyword>
<keyword evidence="4" id="KW-0346">Stress response</keyword>
<evidence type="ECO:0000313" key="7">
    <source>
        <dbReference type="EMBL" id="MDR6722564.1"/>
    </source>
</evidence>
<dbReference type="AlphaFoldDB" id="A0AAP5H1T8"/>
<dbReference type="CDD" id="cd06257">
    <property type="entry name" value="DnaJ"/>
    <property type="match status" value="1"/>
</dbReference>